<feature type="transmembrane region" description="Helical" evidence="1">
    <location>
        <begin position="82"/>
        <end position="105"/>
    </location>
</feature>
<feature type="transmembrane region" description="Helical" evidence="1">
    <location>
        <begin position="30"/>
        <end position="51"/>
    </location>
</feature>
<keyword evidence="1" id="KW-0812">Transmembrane</keyword>
<name>A0A0F8VV41_9ZZZZ</name>
<evidence type="ECO:0000256" key="1">
    <source>
        <dbReference type="SAM" id="Phobius"/>
    </source>
</evidence>
<reference evidence="2" key="1">
    <citation type="journal article" date="2015" name="Nature">
        <title>Complex archaea that bridge the gap between prokaryotes and eukaryotes.</title>
        <authorList>
            <person name="Spang A."/>
            <person name="Saw J.H."/>
            <person name="Jorgensen S.L."/>
            <person name="Zaremba-Niedzwiedzka K."/>
            <person name="Martijn J."/>
            <person name="Lind A.E."/>
            <person name="van Eijk R."/>
            <person name="Schleper C."/>
            <person name="Guy L."/>
            <person name="Ettema T.J."/>
        </authorList>
    </citation>
    <scope>NUCLEOTIDE SEQUENCE</scope>
</reference>
<feature type="transmembrane region" description="Helical" evidence="1">
    <location>
        <begin position="214"/>
        <end position="234"/>
    </location>
</feature>
<protein>
    <submittedName>
        <fullName evidence="2">Uncharacterized protein</fullName>
    </submittedName>
</protein>
<keyword evidence="1" id="KW-0472">Membrane</keyword>
<evidence type="ECO:0000313" key="2">
    <source>
        <dbReference type="EMBL" id="KKK48192.1"/>
    </source>
</evidence>
<feature type="transmembrane region" description="Helical" evidence="1">
    <location>
        <begin position="304"/>
        <end position="324"/>
    </location>
</feature>
<dbReference type="EMBL" id="LAZR01069191">
    <property type="protein sequence ID" value="KKK48192.1"/>
    <property type="molecule type" value="Genomic_DNA"/>
</dbReference>
<organism evidence="2">
    <name type="scientific">marine sediment metagenome</name>
    <dbReference type="NCBI Taxonomy" id="412755"/>
    <lineage>
        <taxon>unclassified sequences</taxon>
        <taxon>metagenomes</taxon>
        <taxon>ecological metagenomes</taxon>
    </lineage>
</organism>
<dbReference type="AlphaFoldDB" id="A0A0F8VV41"/>
<feature type="non-terminal residue" evidence="2">
    <location>
        <position position="1"/>
    </location>
</feature>
<sequence length="331" mass="39088">ILKFGLAIVVTFFLTLVISYWAYSNLFFSILTYIKTLTVLGTWFLVINITYDKSETILYWKDPEKRAMLLNIKIKQSFFETILVFIVNFIILVFTIFTGALNFIYDHVLNERFISYYQPTFLEATLITIIIILSFIAIWTSMYWFAGRFLQIKEYSNRLKIFVLKTSNIFICIMVLFVIFLGVLYMGDRIFIETKVDGNFESIEFLKGFIKGNYPWALTAEIFILFGINLLFYFNGDKNLSGRDNFILMVKEKSEVKSKKQKDYKAESKKDFKTFIFESLIVQVILLPFFFIFLLVWISNGIFIFFWISLGFMIFCYILIILLLKDKISIV</sequence>
<comment type="caution">
    <text evidence="2">The sequence shown here is derived from an EMBL/GenBank/DDBJ whole genome shotgun (WGS) entry which is preliminary data.</text>
</comment>
<proteinExistence type="predicted"/>
<gene>
    <name evidence="2" type="ORF">LCGC14_3147610</name>
</gene>
<feature type="transmembrane region" description="Helical" evidence="1">
    <location>
        <begin position="125"/>
        <end position="146"/>
    </location>
</feature>
<feature type="transmembrane region" description="Helical" evidence="1">
    <location>
        <begin position="5"/>
        <end position="24"/>
    </location>
</feature>
<feature type="transmembrane region" description="Helical" evidence="1">
    <location>
        <begin position="275"/>
        <end position="298"/>
    </location>
</feature>
<keyword evidence="1" id="KW-1133">Transmembrane helix</keyword>
<accession>A0A0F8VV41</accession>
<feature type="transmembrane region" description="Helical" evidence="1">
    <location>
        <begin position="167"/>
        <end position="187"/>
    </location>
</feature>